<protein>
    <submittedName>
        <fullName evidence="2">Uncharacterized protein</fullName>
    </submittedName>
</protein>
<comment type="caution">
    <text evidence="2">The sequence shown here is derived from an EMBL/GenBank/DDBJ whole genome shotgun (WGS) entry which is preliminary data.</text>
</comment>
<feature type="compositionally biased region" description="Polar residues" evidence="1">
    <location>
        <begin position="29"/>
        <end position="38"/>
    </location>
</feature>
<evidence type="ECO:0000313" key="3">
    <source>
        <dbReference type="Proteomes" id="UP000194236"/>
    </source>
</evidence>
<organism evidence="2 3">
    <name type="scientific">Euroglyphus maynei</name>
    <name type="common">Mayne's house dust mite</name>
    <dbReference type="NCBI Taxonomy" id="6958"/>
    <lineage>
        <taxon>Eukaryota</taxon>
        <taxon>Metazoa</taxon>
        <taxon>Ecdysozoa</taxon>
        <taxon>Arthropoda</taxon>
        <taxon>Chelicerata</taxon>
        <taxon>Arachnida</taxon>
        <taxon>Acari</taxon>
        <taxon>Acariformes</taxon>
        <taxon>Sarcoptiformes</taxon>
        <taxon>Astigmata</taxon>
        <taxon>Psoroptidia</taxon>
        <taxon>Analgoidea</taxon>
        <taxon>Pyroglyphidae</taxon>
        <taxon>Pyroglyphinae</taxon>
        <taxon>Euroglyphus</taxon>
    </lineage>
</organism>
<keyword evidence="3" id="KW-1185">Reference proteome</keyword>
<sequence length="93" mass="10328">MIIVITFKQVSTPNNSNGTGALNNRKHQVSISQTSPTTDSGNIFVKSGSNLVVNSVHTRSLHGFFVGEKNFKIQNFKNFKKITFDVFYPDSFG</sequence>
<dbReference type="Proteomes" id="UP000194236">
    <property type="component" value="Unassembled WGS sequence"/>
</dbReference>
<dbReference type="AlphaFoldDB" id="A0A1Y3ARW1"/>
<feature type="region of interest" description="Disordered" evidence="1">
    <location>
        <begin position="15"/>
        <end position="38"/>
    </location>
</feature>
<evidence type="ECO:0000313" key="2">
    <source>
        <dbReference type="EMBL" id="OTF71189.1"/>
    </source>
</evidence>
<reference evidence="2 3" key="1">
    <citation type="submission" date="2017-03" db="EMBL/GenBank/DDBJ databases">
        <title>Genome Survey of Euroglyphus maynei.</title>
        <authorList>
            <person name="Arlian L.G."/>
            <person name="Morgan M.S."/>
            <person name="Rider S.D."/>
        </authorList>
    </citation>
    <scope>NUCLEOTIDE SEQUENCE [LARGE SCALE GENOMIC DNA]</scope>
    <source>
        <strain evidence="2">Arlian Lab</strain>
        <tissue evidence="2">Whole body</tissue>
    </source>
</reference>
<evidence type="ECO:0000256" key="1">
    <source>
        <dbReference type="SAM" id="MobiDB-lite"/>
    </source>
</evidence>
<name>A0A1Y3ARW1_EURMA</name>
<gene>
    <name evidence="2" type="ORF">BLA29_005019</name>
</gene>
<dbReference type="EMBL" id="MUJZ01062205">
    <property type="protein sequence ID" value="OTF71189.1"/>
    <property type="molecule type" value="Genomic_DNA"/>
</dbReference>
<accession>A0A1Y3ARW1</accession>
<proteinExistence type="predicted"/>